<evidence type="ECO:0000313" key="2">
    <source>
        <dbReference type="EMBL" id="MBB4642134.1"/>
    </source>
</evidence>
<feature type="domain" description="MlaB-like STAS" evidence="1">
    <location>
        <begin position="4"/>
        <end position="83"/>
    </location>
</feature>
<comment type="caution">
    <text evidence="2">The sequence shown here is derived from an EMBL/GenBank/DDBJ whole genome shotgun (WGS) entry which is preliminary data.</text>
</comment>
<dbReference type="Gene3D" id="3.30.750.24">
    <property type="entry name" value="STAS domain"/>
    <property type="match status" value="1"/>
</dbReference>
<dbReference type="RefSeq" id="WP_184475911.1">
    <property type="nucleotide sequence ID" value="NZ_JACHOV010000009.1"/>
</dbReference>
<dbReference type="AlphaFoldDB" id="A0A840HXL2"/>
<dbReference type="EMBL" id="JACHOV010000009">
    <property type="protein sequence ID" value="MBB4642134.1"/>
    <property type="molecule type" value="Genomic_DNA"/>
</dbReference>
<dbReference type="Pfam" id="PF13466">
    <property type="entry name" value="STAS_2"/>
    <property type="match status" value="1"/>
</dbReference>
<reference evidence="2 3" key="1">
    <citation type="submission" date="2020-08" db="EMBL/GenBank/DDBJ databases">
        <title>Genomic Encyclopedia of Type Strains, Phase IV (KMG-IV): sequencing the most valuable type-strain genomes for metagenomic binning, comparative biology and taxonomic classification.</title>
        <authorList>
            <person name="Goeker M."/>
        </authorList>
    </citation>
    <scope>NUCLEOTIDE SEQUENCE [LARGE SCALE GENOMIC DNA]</scope>
    <source>
        <strain evidence="2 3">DSM 7465</strain>
    </source>
</reference>
<dbReference type="SUPFAM" id="SSF52091">
    <property type="entry name" value="SpoIIaa-like"/>
    <property type="match status" value="1"/>
</dbReference>
<evidence type="ECO:0000313" key="3">
    <source>
        <dbReference type="Proteomes" id="UP000575068"/>
    </source>
</evidence>
<name>A0A840HXL2_9SPHN</name>
<evidence type="ECO:0000259" key="1">
    <source>
        <dbReference type="Pfam" id="PF13466"/>
    </source>
</evidence>
<accession>A0A840HXL2</accession>
<sequence length="94" mass="9746">MKTINLPDVIDRTVATGLALELSDALGGNDGLIINAAKVRQIGQCGLQLLVSAALTSVRREQSFAIAEPSDAFAGAVRIAGLQRHLSGHAVQAL</sequence>
<organism evidence="2 3">
    <name type="scientific">Rhizorhapis suberifaciens</name>
    <name type="common">corky root of lettuce</name>
    <dbReference type="NCBI Taxonomy" id="13656"/>
    <lineage>
        <taxon>Bacteria</taxon>
        <taxon>Pseudomonadati</taxon>
        <taxon>Pseudomonadota</taxon>
        <taxon>Alphaproteobacteria</taxon>
        <taxon>Sphingomonadales</taxon>
        <taxon>Sphingomonadaceae</taxon>
        <taxon>Rhizorhapis</taxon>
    </lineage>
</organism>
<gene>
    <name evidence="2" type="ORF">HNQ99_002456</name>
</gene>
<proteinExistence type="predicted"/>
<protein>
    <submittedName>
        <fullName evidence="2">Anti-anti-sigma regulatory factor</fullName>
    </submittedName>
</protein>
<dbReference type="InterPro" id="IPR036513">
    <property type="entry name" value="STAS_dom_sf"/>
</dbReference>
<keyword evidence="3" id="KW-1185">Reference proteome</keyword>
<dbReference type="Proteomes" id="UP000575068">
    <property type="component" value="Unassembled WGS sequence"/>
</dbReference>
<dbReference type="InterPro" id="IPR058548">
    <property type="entry name" value="MlaB-like_STAS"/>
</dbReference>